<evidence type="ECO:0000313" key="8">
    <source>
        <dbReference type="Proteomes" id="UP000076830"/>
    </source>
</evidence>
<protein>
    <submittedName>
        <fullName evidence="7">Phosphate transport system permease protein PstA</fullName>
    </submittedName>
</protein>
<feature type="transmembrane region" description="Helical" evidence="5">
    <location>
        <begin position="209"/>
        <end position="234"/>
    </location>
</feature>
<dbReference type="PANTHER" id="PTHR43470:SF6">
    <property type="entry name" value="PHOSPHATE TRANSPORT SYSTEM PERMEASE PROTEIN PSTA"/>
    <property type="match status" value="1"/>
</dbReference>
<comment type="subcellular location">
    <subcellularLocation>
        <location evidence="1 5">Cell membrane</location>
        <topology evidence="1 5">Multi-pass membrane protein</topology>
    </subcellularLocation>
</comment>
<sequence length="420" mass="44127">MRPGRPLPSAELRGDVGVWLSAACLALCIALAAGIVVVLVRAGLGPFWPQPVVELVLRDQQRLLGEIALEEGDAWILRTSETARPSDGYVRVRRAEVLQVDRPADAWVLLHADGRRSYRRAAQAPEPGATDIVAADPRNALSFGEKVASFGRNLRAYAAGGTGEGPGMLPALAGTLVLVLLMSVIVMPIGVAAAIHLHAYAGPGRIGRLVRGAVGSLAGVPSIVYGVLGLGLFVHGIGGSIDRWFYADRLPVPTFGAGGLLWAALTLALLTLPVVVVTVEEGLARIPVAQRLGSLALGATQGETLRALLLPLARPALLTAWILAIARAVGAVAPLMLVGVVKLAPSLPLDTEFPYLHPSRQFMHLGFAVYDNALASPDALVGVPHAYASALLLVGLVLTLNAAAGLVRKRLRDRYRAFES</sequence>
<dbReference type="Gene3D" id="1.10.3720.10">
    <property type="entry name" value="MetI-like"/>
    <property type="match status" value="1"/>
</dbReference>
<accession>A0A167H257</accession>
<feature type="transmembrane region" description="Helical" evidence="5">
    <location>
        <begin position="254"/>
        <end position="277"/>
    </location>
</feature>
<name>A0A167H257_9GAMM</name>
<dbReference type="Pfam" id="PF00528">
    <property type="entry name" value="BPD_transp_1"/>
    <property type="match status" value="1"/>
</dbReference>
<keyword evidence="4 5" id="KW-0472">Membrane</keyword>
<dbReference type="EMBL" id="CP015249">
    <property type="protein sequence ID" value="ANB18576.1"/>
    <property type="molecule type" value="Genomic_DNA"/>
</dbReference>
<proteinExistence type="inferred from homology"/>
<dbReference type="SUPFAM" id="SSF161098">
    <property type="entry name" value="MetI-like"/>
    <property type="match status" value="1"/>
</dbReference>
<dbReference type="Proteomes" id="UP000076830">
    <property type="component" value="Chromosome"/>
</dbReference>
<feature type="transmembrane region" description="Helical" evidence="5">
    <location>
        <begin position="316"/>
        <end position="341"/>
    </location>
</feature>
<dbReference type="PANTHER" id="PTHR43470">
    <property type="entry name" value="PHOSPHATE TRANSPORT SYSTEM PERMEASE PROTEIN PSTA-RELATED"/>
    <property type="match status" value="1"/>
</dbReference>
<evidence type="ECO:0000313" key="7">
    <source>
        <dbReference type="EMBL" id="ANB18576.1"/>
    </source>
</evidence>
<dbReference type="InterPro" id="IPR000515">
    <property type="entry name" value="MetI-like"/>
</dbReference>
<dbReference type="InterPro" id="IPR035906">
    <property type="entry name" value="MetI-like_sf"/>
</dbReference>
<dbReference type="KEGG" id="dko:I596_2574"/>
<dbReference type="AlphaFoldDB" id="A0A167H257"/>
<evidence type="ECO:0000256" key="3">
    <source>
        <dbReference type="ARBA" id="ARBA00022989"/>
    </source>
</evidence>
<organism evidence="7 8">
    <name type="scientific">Dokdonella koreensis DS-123</name>
    <dbReference type="NCBI Taxonomy" id="1300342"/>
    <lineage>
        <taxon>Bacteria</taxon>
        <taxon>Pseudomonadati</taxon>
        <taxon>Pseudomonadota</taxon>
        <taxon>Gammaproteobacteria</taxon>
        <taxon>Lysobacterales</taxon>
        <taxon>Rhodanobacteraceae</taxon>
        <taxon>Dokdonella</taxon>
    </lineage>
</organism>
<evidence type="ECO:0000256" key="5">
    <source>
        <dbReference type="RuleBase" id="RU363032"/>
    </source>
</evidence>
<dbReference type="OrthoDB" id="9785113at2"/>
<evidence type="ECO:0000256" key="2">
    <source>
        <dbReference type="ARBA" id="ARBA00022692"/>
    </source>
</evidence>
<evidence type="ECO:0000259" key="6">
    <source>
        <dbReference type="PROSITE" id="PS50928"/>
    </source>
</evidence>
<dbReference type="PATRIC" id="fig|1300342.3.peg.2509"/>
<feature type="transmembrane region" description="Helical" evidence="5">
    <location>
        <begin position="171"/>
        <end position="197"/>
    </location>
</feature>
<dbReference type="RefSeq" id="WP_067648216.1">
    <property type="nucleotide sequence ID" value="NZ_CP015249.1"/>
</dbReference>
<evidence type="ECO:0000256" key="4">
    <source>
        <dbReference type="ARBA" id="ARBA00023136"/>
    </source>
</evidence>
<dbReference type="STRING" id="1300342.I596_2574"/>
<keyword evidence="8" id="KW-1185">Reference proteome</keyword>
<keyword evidence="5" id="KW-0813">Transport</keyword>
<evidence type="ECO:0000256" key="1">
    <source>
        <dbReference type="ARBA" id="ARBA00004651"/>
    </source>
</evidence>
<dbReference type="GO" id="GO:0005886">
    <property type="term" value="C:plasma membrane"/>
    <property type="evidence" value="ECO:0007669"/>
    <property type="project" value="UniProtKB-SubCell"/>
</dbReference>
<feature type="transmembrane region" description="Helical" evidence="5">
    <location>
        <begin position="386"/>
        <end position="407"/>
    </location>
</feature>
<dbReference type="GO" id="GO:0055085">
    <property type="term" value="P:transmembrane transport"/>
    <property type="evidence" value="ECO:0007669"/>
    <property type="project" value="InterPro"/>
</dbReference>
<feature type="domain" description="ABC transmembrane type-1" evidence="6">
    <location>
        <begin position="172"/>
        <end position="404"/>
    </location>
</feature>
<keyword evidence="3 5" id="KW-1133">Transmembrane helix</keyword>
<keyword evidence="2 5" id="KW-0812">Transmembrane</keyword>
<dbReference type="PROSITE" id="PS50928">
    <property type="entry name" value="ABC_TM1"/>
    <property type="match status" value="1"/>
</dbReference>
<comment type="similarity">
    <text evidence="5">Belongs to the binding-protein-dependent transport system permease family.</text>
</comment>
<feature type="transmembrane region" description="Helical" evidence="5">
    <location>
        <begin position="16"/>
        <end position="40"/>
    </location>
</feature>
<gene>
    <name evidence="7" type="ORF">I596_2574</name>
</gene>
<reference evidence="7 8" key="1">
    <citation type="submission" date="2016-04" db="EMBL/GenBank/DDBJ databases">
        <title>Complete genome sequence of Dokdonella koreensis DS-123T.</title>
        <authorList>
            <person name="Kim J.F."/>
            <person name="Lee H."/>
            <person name="Kwak M.-J."/>
        </authorList>
    </citation>
    <scope>NUCLEOTIDE SEQUENCE [LARGE SCALE GENOMIC DNA]</scope>
    <source>
        <strain evidence="7 8">DS-123</strain>
    </source>
</reference>